<feature type="compositionally biased region" description="Basic and acidic residues" evidence="6">
    <location>
        <begin position="232"/>
        <end position="248"/>
    </location>
</feature>
<evidence type="ECO:0000259" key="8">
    <source>
        <dbReference type="PROSITE" id="PS50174"/>
    </source>
</evidence>
<proteinExistence type="predicted"/>
<feature type="region of interest" description="Disordered" evidence="6">
    <location>
        <begin position="224"/>
        <end position="248"/>
    </location>
</feature>
<dbReference type="PROSITE" id="PS50174">
    <property type="entry name" value="G_PATCH"/>
    <property type="match status" value="1"/>
</dbReference>
<dbReference type="PANTHER" id="PTHR47251:SF1">
    <property type="entry name" value="FINGER DOMAIN PROTEIN, PUTATIVE (AFU_ORTHOLOGUE AFUA_3G04180)-RELATED"/>
    <property type="match status" value="1"/>
</dbReference>
<dbReference type="InterPro" id="IPR000467">
    <property type="entry name" value="G_patch_dom"/>
</dbReference>
<evidence type="ECO:0000256" key="1">
    <source>
        <dbReference type="ARBA" id="ARBA00022723"/>
    </source>
</evidence>
<dbReference type="InterPro" id="IPR022755">
    <property type="entry name" value="Znf_C2H2_jaz"/>
</dbReference>
<dbReference type="PROSITE" id="PS50157">
    <property type="entry name" value="ZINC_FINGER_C2H2_2"/>
    <property type="match status" value="1"/>
</dbReference>
<feature type="region of interest" description="Disordered" evidence="6">
    <location>
        <begin position="276"/>
        <end position="511"/>
    </location>
</feature>
<keyword evidence="3" id="KW-0862">Zinc</keyword>
<sequence>MSSQSIARWNAIPLERSSEPAAPTSLKRGRPDDDQGSARYNNDDDDDDISLVSRSPSPPLHDPMDVDEANIHKYDEYVRRPTREVITVDTKLKPTNKGFALLTKLGWKEGQPVGLSGEGRTEPIPFHVKSDLTGLGKTSQDVRMIEETVSQRRELEAERQQKESEEQRKQRENIVARKNALESEISSTLRAFYCTLCDKQFKNVAQYDEHTNSYAHHHKARFKDMQANARLNQKDEIDKRKEKERKREEKELRKIAAANGIKMPKVTASLSPAIAPVPASNNNPDTNMDIDGTPIVEPKKSNWATITSAGGSSSASGGFSKGGWATVGPSSSTSASVPVSESSATRLGSPSVPNASTNTHHAGANPTFRNAGWTSLDTATSSAQNPPAPPPAPNTSYYNEPAPPPPPEPSRGGWSRVSKPTPAPPPSEPSPSRGGWARATTSNEPVPPPPPEQPSFRGGWAKETMMSSPAAPPPPPPPSNATPLQPPTAPVENKPVRSSWQQFQKGVGRRK</sequence>
<evidence type="ECO:0000313" key="10">
    <source>
        <dbReference type="Proteomes" id="UP000521872"/>
    </source>
</evidence>
<dbReference type="GO" id="GO:0008270">
    <property type="term" value="F:zinc ion binding"/>
    <property type="evidence" value="ECO:0007669"/>
    <property type="project" value="UniProtKB-KW"/>
</dbReference>
<evidence type="ECO:0000256" key="3">
    <source>
        <dbReference type="ARBA" id="ARBA00022833"/>
    </source>
</evidence>
<dbReference type="InterPro" id="IPR036236">
    <property type="entry name" value="Znf_C2H2_sf"/>
</dbReference>
<keyword evidence="2 4" id="KW-0863">Zinc-finger</keyword>
<dbReference type="EMBL" id="JAACJL010000001">
    <property type="protein sequence ID" value="KAF4623109.1"/>
    <property type="molecule type" value="Genomic_DNA"/>
</dbReference>
<keyword evidence="5" id="KW-0175">Coiled coil</keyword>
<feature type="compositionally biased region" description="Low complexity" evidence="6">
    <location>
        <begin position="308"/>
        <end position="345"/>
    </location>
</feature>
<evidence type="ECO:0000256" key="2">
    <source>
        <dbReference type="ARBA" id="ARBA00022771"/>
    </source>
</evidence>
<feature type="domain" description="G-patch" evidence="8">
    <location>
        <begin position="94"/>
        <end position="140"/>
    </location>
</feature>
<comment type="caution">
    <text evidence="9">The sequence shown here is derived from an EMBL/GenBank/DDBJ whole genome shotgun (WGS) entry which is preliminary data.</text>
</comment>
<name>A0A8H4R6D2_9AGAR</name>
<reference evidence="9 10" key="1">
    <citation type="submission" date="2019-12" db="EMBL/GenBank/DDBJ databases">
        <authorList>
            <person name="Floudas D."/>
            <person name="Bentzer J."/>
            <person name="Ahren D."/>
            <person name="Johansson T."/>
            <person name="Persson P."/>
            <person name="Tunlid A."/>
        </authorList>
    </citation>
    <scope>NUCLEOTIDE SEQUENCE [LARGE SCALE GENOMIC DNA]</scope>
    <source>
        <strain evidence="9 10">CBS 102.39</strain>
    </source>
</reference>
<dbReference type="PRINTS" id="PR01217">
    <property type="entry name" value="PRICHEXTENSN"/>
</dbReference>
<dbReference type="Proteomes" id="UP000521872">
    <property type="component" value="Unassembled WGS sequence"/>
</dbReference>
<feature type="coiled-coil region" evidence="5">
    <location>
        <begin position="145"/>
        <end position="184"/>
    </location>
</feature>
<keyword evidence="10" id="KW-1185">Reference proteome</keyword>
<dbReference type="PANTHER" id="PTHR47251">
    <property type="entry name" value="FINGER DOMAIN PROTEIN, PUTATIVE (AFU_ORTHOLOGUE AFUA_3G04180)-RELATED"/>
    <property type="match status" value="1"/>
</dbReference>
<evidence type="ECO:0000256" key="4">
    <source>
        <dbReference type="PROSITE-ProRule" id="PRU00042"/>
    </source>
</evidence>
<evidence type="ECO:0000313" key="9">
    <source>
        <dbReference type="EMBL" id="KAF4623109.1"/>
    </source>
</evidence>
<feature type="domain" description="C2H2-type" evidence="7">
    <location>
        <begin position="192"/>
        <end position="221"/>
    </location>
</feature>
<dbReference type="SMART" id="SM00443">
    <property type="entry name" value="G_patch"/>
    <property type="match status" value="1"/>
</dbReference>
<feature type="compositionally biased region" description="Polar residues" evidence="6">
    <location>
        <begin position="346"/>
        <end position="360"/>
    </location>
</feature>
<dbReference type="Pfam" id="PF12171">
    <property type="entry name" value="zf-C2H2_jaz"/>
    <property type="match status" value="1"/>
</dbReference>
<evidence type="ECO:0000256" key="6">
    <source>
        <dbReference type="SAM" id="MobiDB-lite"/>
    </source>
</evidence>
<feature type="region of interest" description="Disordered" evidence="6">
    <location>
        <begin position="1"/>
        <end position="68"/>
    </location>
</feature>
<keyword evidence="1" id="KW-0479">Metal-binding</keyword>
<gene>
    <name evidence="9" type="ORF">D9613_001609</name>
</gene>
<dbReference type="Pfam" id="PF01585">
    <property type="entry name" value="G-patch"/>
    <property type="match status" value="1"/>
</dbReference>
<dbReference type="AlphaFoldDB" id="A0A8H4R6D2"/>
<dbReference type="InterPro" id="IPR013087">
    <property type="entry name" value="Znf_C2H2_type"/>
</dbReference>
<feature type="compositionally biased region" description="Pro residues" evidence="6">
    <location>
        <begin position="470"/>
        <end position="489"/>
    </location>
</feature>
<protein>
    <recommendedName>
        <fullName evidence="11">G-patch domain-containing protein</fullName>
    </recommendedName>
</protein>
<evidence type="ECO:0008006" key="11">
    <source>
        <dbReference type="Google" id="ProtNLM"/>
    </source>
</evidence>
<dbReference type="PROSITE" id="PS00028">
    <property type="entry name" value="ZINC_FINGER_C2H2_1"/>
    <property type="match status" value="1"/>
</dbReference>
<dbReference type="GO" id="GO:0003676">
    <property type="term" value="F:nucleic acid binding"/>
    <property type="evidence" value="ECO:0007669"/>
    <property type="project" value="InterPro"/>
</dbReference>
<evidence type="ECO:0000259" key="7">
    <source>
        <dbReference type="PROSITE" id="PS50157"/>
    </source>
</evidence>
<evidence type="ECO:0000256" key="5">
    <source>
        <dbReference type="SAM" id="Coils"/>
    </source>
</evidence>
<accession>A0A8H4R6D2</accession>
<organism evidence="9 10">
    <name type="scientific">Agrocybe pediades</name>
    <dbReference type="NCBI Taxonomy" id="84607"/>
    <lineage>
        <taxon>Eukaryota</taxon>
        <taxon>Fungi</taxon>
        <taxon>Dikarya</taxon>
        <taxon>Basidiomycota</taxon>
        <taxon>Agaricomycotina</taxon>
        <taxon>Agaricomycetes</taxon>
        <taxon>Agaricomycetidae</taxon>
        <taxon>Agaricales</taxon>
        <taxon>Agaricineae</taxon>
        <taxon>Strophariaceae</taxon>
        <taxon>Agrocybe</taxon>
    </lineage>
</organism>
<dbReference type="SUPFAM" id="SSF57667">
    <property type="entry name" value="beta-beta-alpha zinc fingers"/>
    <property type="match status" value="1"/>
</dbReference>